<accession>A0A165X2T9</accession>
<dbReference type="PATRIC" id="fig|989403.3.peg.3383"/>
<reference evidence="7 8" key="1">
    <citation type="journal article" date="2016" name="Front. Microbiol.">
        <title>Comparative Genomic Analysis Reveals a Diverse Repertoire of Genes Involved in Prokaryote-Eukaryote Interactions within the Pseudovibrio Genus.</title>
        <authorList>
            <person name="Romano S."/>
            <person name="Fernandez-Guerra A."/>
            <person name="Reen F.J."/>
            <person name="Glockner F.O."/>
            <person name="Crowley S.P."/>
            <person name="O'Sullivan O."/>
            <person name="Cotter P.D."/>
            <person name="Adams C."/>
            <person name="Dobson A.D."/>
            <person name="O'Gara F."/>
        </authorList>
    </citation>
    <scope>NUCLEOTIDE SEQUENCE [LARGE SCALE GENOMIC DNA]</scope>
    <source>
        <strain evidence="7 8">Ad2</strain>
    </source>
</reference>
<evidence type="ECO:0000259" key="6">
    <source>
        <dbReference type="Pfam" id="PF01266"/>
    </source>
</evidence>
<dbReference type="PANTHER" id="PTHR13847">
    <property type="entry name" value="SARCOSINE DEHYDROGENASE-RELATED"/>
    <property type="match status" value="1"/>
</dbReference>
<dbReference type="GO" id="GO:0043799">
    <property type="term" value="F:glycine oxidase activity"/>
    <property type="evidence" value="ECO:0007669"/>
    <property type="project" value="UniProtKB-EC"/>
</dbReference>
<comment type="cofactor">
    <cofactor evidence="1">
        <name>FAD</name>
        <dbReference type="ChEBI" id="CHEBI:57692"/>
    </cofactor>
</comment>
<evidence type="ECO:0000256" key="5">
    <source>
        <dbReference type="ARBA" id="ARBA00023002"/>
    </source>
</evidence>
<dbReference type="EMBL" id="LMCB01000034">
    <property type="protein sequence ID" value="KZL17290.1"/>
    <property type="molecule type" value="Genomic_DNA"/>
</dbReference>
<dbReference type="SUPFAM" id="SSF51905">
    <property type="entry name" value="FAD/NAD(P)-binding domain"/>
    <property type="match status" value="1"/>
</dbReference>
<keyword evidence="4" id="KW-0274">FAD</keyword>
<dbReference type="EC" id="1.4.3.19" evidence="7"/>
<keyword evidence="5 7" id="KW-0560">Oxidoreductase</keyword>
<keyword evidence="3" id="KW-0285">Flavoprotein</keyword>
<dbReference type="GO" id="GO:0004368">
    <property type="term" value="F:glycerol-3-phosphate dehydrogenase (quinone) activity"/>
    <property type="evidence" value="ECO:0007669"/>
    <property type="project" value="InterPro"/>
</dbReference>
<evidence type="ECO:0000313" key="8">
    <source>
        <dbReference type="Proteomes" id="UP000076577"/>
    </source>
</evidence>
<dbReference type="STRING" id="989403.SAMN05421798_10286"/>
<evidence type="ECO:0000313" key="7">
    <source>
        <dbReference type="EMBL" id="KZL17290.1"/>
    </source>
</evidence>
<sequence>MTYDIVIVGGGIFGLSVAKAALGKGLKVALLEKDTIASGASAGLVGALMPHVPSRWNEKKQFQLDALIELSDIVAKLEEATGLSVGYSRAGRLIPLYTEHKLEHTLDRVEESKQRWNSAETGFTFNVVKETPFNDWLTPEAAPLGIIWDTLAARANPRLVSAGLKVFLEPRIDIMEHTPFLGFDEKTGTVSLGNGGSLTADRVVLSAGYEGFTPLSEMAGKTIGIGVKGQSLLLEYKADRPLPVIYDDGIYVVSHANGTVAIGSTSEQEWESKEPVEEDIQAMLSKAVSFCPSLKGAPILTRWAGIRPKCKKRDPLVGLIPGKDKTWVATGGFKISYAISHRIAVCLMQEMFPEQGKPVHLPESFKPAHHFT</sequence>
<dbReference type="Pfam" id="PF01266">
    <property type="entry name" value="DAO"/>
    <property type="match status" value="1"/>
</dbReference>
<feature type="domain" description="FAD dependent oxidoreductase" evidence="6">
    <location>
        <begin position="4"/>
        <end position="341"/>
    </location>
</feature>
<evidence type="ECO:0000256" key="3">
    <source>
        <dbReference type="ARBA" id="ARBA00022630"/>
    </source>
</evidence>
<protein>
    <submittedName>
        <fullName evidence="7">Glycine oxidase</fullName>
        <ecNumber evidence="7">1.4.3.19</ecNumber>
    </submittedName>
</protein>
<dbReference type="Gene3D" id="3.50.50.60">
    <property type="entry name" value="FAD/NAD(P)-binding domain"/>
    <property type="match status" value="1"/>
</dbReference>
<organism evidence="7 8">
    <name type="scientific">Pseudovibrio axinellae</name>
    <dbReference type="NCBI Taxonomy" id="989403"/>
    <lineage>
        <taxon>Bacteria</taxon>
        <taxon>Pseudomonadati</taxon>
        <taxon>Pseudomonadota</taxon>
        <taxon>Alphaproteobacteria</taxon>
        <taxon>Hyphomicrobiales</taxon>
        <taxon>Stappiaceae</taxon>
        <taxon>Pseudovibrio</taxon>
    </lineage>
</organism>
<gene>
    <name evidence="7" type="primary">thiO_2</name>
    <name evidence="7" type="ORF">PsAD2_03157</name>
</gene>
<dbReference type="OrthoDB" id="7818064at2"/>
<dbReference type="GO" id="GO:0006072">
    <property type="term" value="P:glycerol-3-phosphate metabolic process"/>
    <property type="evidence" value="ECO:0007669"/>
    <property type="project" value="InterPro"/>
</dbReference>
<dbReference type="AlphaFoldDB" id="A0A165X2T9"/>
<dbReference type="PANTHER" id="PTHR13847:SF289">
    <property type="entry name" value="GLYCINE OXIDASE"/>
    <property type="match status" value="1"/>
</dbReference>
<evidence type="ECO:0000256" key="2">
    <source>
        <dbReference type="ARBA" id="ARBA00007330"/>
    </source>
</evidence>
<dbReference type="RefSeq" id="WP_068007834.1">
    <property type="nucleotide sequence ID" value="NZ_FOFM01000002.1"/>
</dbReference>
<dbReference type="Proteomes" id="UP000076577">
    <property type="component" value="Unassembled WGS sequence"/>
</dbReference>
<comment type="caution">
    <text evidence="7">The sequence shown here is derived from an EMBL/GenBank/DDBJ whole genome shotgun (WGS) entry which is preliminary data.</text>
</comment>
<dbReference type="InterPro" id="IPR000447">
    <property type="entry name" value="G3P_DH_FAD-dep"/>
</dbReference>
<dbReference type="InterPro" id="IPR036188">
    <property type="entry name" value="FAD/NAD-bd_sf"/>
</dbReference>
<keyword evidence="8" id="KW-1185">Reference proteome</keyword>
<evidence type="ECO:0000256" key="1">
    <source>
        <dbReference type="ARBA" id="ARBA00001974"/>
    </source>
</evidence>
<comment type="similarity">
    <text evidence="2">Belongs to the FAD-dependent glycerol-3-phosphate dehydrogenase family.</text>
</comment>
<name>A0A165X2T9_9HYPH</name>
<dbReference type="Gene3D" id="3.30.9.10">
    <property type="entry name" value="D-Amino Acid Oxidase, subunit A, domain 2"/>
    <property type="match status" value="1"/>
</dbReference>
<dbReference type="PRINTS" id="PR01001">
    <property type="entry name" value="FADG3PDH"/>
</dbReference>
<proteinExistence type="inferred from homology"/>
<dbReference type="InterPro" id="IPR006076">
    <property type="entry name" value="FAD-dep_OxRdtase"/>
</dbReference>
<dbReference type="GO" id="GO:0005737">
    <property type="term" value="C:cytoplasm"/>
    <property type="evidence" value="ECO:0007669"/>
    <property type="project" value="TreeGrafter"/>
</dbReference>
<evidence type="ECO:0000256" key="4">
    <source>
        <dbReference type="ARBA" id="ARBA00022827"/>
    </source>
</evidence>